<feature type="compositionally biased region" description="Low complexity" evidence="6">
    <location>
        <begin position="741"/>
        <end position="754"/>
    </location>
</feature>
<feature type="domain" description="EF-hand" evidence="8">
    <location>
        <begin position="287"/>
        <end position="317"/>
    </location>
</feature>
<dbReference type="Gene3D" id="1.10.287.1490">
    <property type="match status" value="1"/>
</dbReference>
<evidence type="ECO:0000259" key="7">
    <source>
        <dbReference type="PROSITE" id="PS50031"/>
    </source>
</evidence>
<dbReference type="PANTHER" id="PTHR11216">
    <property type="entry name" value="EH DOMAIN"/>
    <property type="match status" value="1"/>
</dbReference>
<dbReference type="SMART" id="SM00027">
    <property type="entry name" value="EH"/>
    <property type="match status" value="3"/>
</dbReference>
<feature type="domain" description="EH" evidence="7">
    <location>
        <begin position="133"/>
        <end position="221"/>
    </location>
</feature>
<feature type="compositionally biased region" description="Polar residues" evidence="6">
    <location>
        <begin position="681"/>
        <end position="719"/>
    </location>
</feature>
<dbReference type="InterPro" id="IPR011992">
    <property type="entry name" value="EF-hand-dom_pair"/>
</dbReference>
<dbReference type="GO" id="GO:0008218">
    <property type="term" value="P:bioluminescence"/>
    <property type="evidence" value="ECO:0007669"/>
    <property type="project" value="UniProtKB-KW"/>
</dbReference>
<dbReference type="EMBL" id="HAAD01000572">
    <property type="protein sequence ID" value="CDG66804.1"/>
    <property type="molecule type" value="mRNA"/>
</dbReference>
<dbReference type="SMART" id="SM00054">
    <property type="entry name" value="EFh"/>
    <property type="match status" value="4"/>
</dbReference>
<organism evidence="9">
    <name type="scientific">Hydra vulgaris</name>
    <name type="common">Hydra</name>
    <name type="synonym">Hydra attenuata</name>
    <dbReference type="NCBI Taxonomy" id="6087"/>
    <lineage>
        <taxon>Eukaryota</taxon>
        <taxon>Metazoa</taxon>
        <taxon>Cnidaria</taxon>
        <taxon>Hydrozoa</taxon>
        <taxon>Hydroidolina</taxon>
        <taxon>Anthoathecata</taxon>
        <taxon>Aplanulata</taxon>
        <taxon>Hydridae</taxon>
        <taxon>Hydra</taxon>
    </lineage>
</organism>
<feature type="domain" description="EF-hand" evidence="8">
    <location>
        <begin position="165"/>
        <end position="200"/>
    </location>
</feature>
<dbReference type="PROSITE" id="PS00018">
    <property type="entry name" value="EF_HAND_1"/>
    <property type="match status" value="2"/>
</dbReference>
<feature type="region of interest" description="Disordered" evidence="6">
    <location>
        <begin position="577"/>
        <end position="632"/>
    </location>
</feature>
<evidence type="ECO:0000256" key="6">
    <source>
        <dbReference type="SAM" id="MobiDB-lite"/>
    </source>
</evidence>
<feature type="domain" description="EH" evidence="7">
    <location>
        <begin position="4"/>
        <end position="93"/>
    </location>
</feature>
<evidence type="ECO:0000256" key="4">
    <source>
        <dbReference type="ARBA" id="ARBA00023262"/>
    </source>
</evidence>
<dbReference type="PROSITE" id="PS50031">
    <property type="entry name" value="EH"/>
    <property type="match status" value="3"/>
</dbReference>
<dbReference type="InterPro" id="IPR002048">
    <property type="entry name" value="EF_hand_dom"/>
</dbReference>
<dbReference type="AlphaFoldDB" id="T2M3V9"/>
<dbReference type="SUPFAM" id="SSF47473">
    <property type="entry name" value="EF-hand"/>
    <property type="match status" value="3"/>
</dbReference>
<feature type="compositionally biased region" description="Low complexity" evidence="6">
    <location>
        <begin position="577"/>
        <end position="586"/>
    </location>
</feature>
<keyword evidence="4" id="KW-0599">Photoprotein</keyword>
<dbReference type="GO" id="GO:0030132">
    <property type="term" value="C:clathrin coat of coated pit"/>
    <property type="evidence" value="ECO:0007669"/>
    <property type="project" value="TreeGrafter"/>
</dbReference>
<dbReference type="InterPro" id="IPR018247">
    <property type="entry name" value="EF_Hand_1_Ca_BS"/>
</dbReference>
<dbReference type="InterPro" id="IPR000261">
    <property type="entry name" value="EH_dom"/>
</dbReference>
<proteinExistence type="evidence at transcript level"/>
<feature type="region of interest" description="Disordered" evidence="6">
    <location>
        <begin position="681"/>
        <end position="765"/>
    </location>
</feature>
<evidence type="ECO:0000256" key="2">
    <source>
        <dbReference type="ARBA" id="ARBA00022837"/>
    </source>
</evidence>
<reference evidence="9" key="1">
    <citation type="journal article" date="2013" name="Genome Biol. Evol.">
        <title>Punctuated emergences of genetic and phenotypic innovations in eumetazoan, bilaterian, euteleostome, and hominidae ancestors.</title>
        <authorList>
            <person name="Wenger Y."/>
            <person name="Galliot B."/>
        </authorList>
    </citation>
    <scope>NUCLEOTIDE SEQUENCE</scope>
    <source>
        <tissue evidence="9">Whole animals</tissue>
    </source>
</reference>
<evidence type="ECO:0000256" key="3">
    <source>
        <dbReference type="ARBA" id="ARBA00023223"/>
    </source>
</evidence>
<feature type="domain" description="EH" evidence="7">
    <location>
        <begin position="249"/>
        <end position="338"/>
    </location>
</feature>
<evidence type="ECO:0000259" key="8">
    <source>
        <dbReference type="PROSITE" id="PS50222"/>
    </source>
</evidence>
<dbReference type="CDD" id="cd00052">
    <property type="entry name" value="EH"/>
    <property type="match status" value="3"/>
</dbReference>
<keyword evidence="9" id="KW-0675">Receptor</keyword>
<dbReference type="Gene3D" id="1.10.238.10">
    <property type="entry name" value="EF-hand"/>
    <property type="match status" value="3"/>
</dbReference>
<dbReference type="PANTHER" id="PTHR11216:SF176">
    <property type="entry name" value="EPIDERMAL GROWTH FACTOR RECEPTOR PATHWAY SUBSTRATE CLONE 15, ISOFORM A"/>
    <property type="match status" value="1"/>
</dbReference>
<sequence length="815" mass="89251">MSQNTSVYETYFRQANPSGSGIISAIDAAAFLKKSGLPEVVLHKIWEISDSDNKGCLDKQKFNVALKLVALAQNGKEVSLKLINTPTPPPNMALQISVDVGIESHESKNLGMLPSVGNVQTSDFASWSIKPKEKAKYDALFESLKPVNGFLTGEVVKPVLMNSKLPFDTLGKIWDLSDIDHDGSLDQDEFSLAMYLIYRAIEGGDIPLVLPLSIIPASKRASTTQLSSGVSANKTLSQTSSDWVVSAPMKTAYDQKFILLDTNKDGLVSGAEIKDILIASGLPQPVLAHIWNLCDTNNSGLLNSEQFALAMHLIAQKRSGKELPQTLSSNMIPPSMKILTGNDLTTISMESTFNDFSAIKELDKVSTEIENLGKEKANLQKEISQTENAIKARRSEMEDLQVNLEKANKGLEILTQKKSELQKQLDSLDSEQSKLSTSIEEVLEQCEQEKITLKQLKSKLASQKSDVKEQEQELHKGRKELEELKKEESLLEQQVAESMKKLEKIKSKVAASKNEALQIESNIEKLNLENKSIKDKIESLTDQSSSVSGLNVAMTSVKMNENEDLFQIKHDPFAMSISDSDPFSSEDPFKSESFKAFSNDPFSSDPFQNDDPFKSDPFVTSQGSMKGDPFLSIDPFESGGFSSNSKSKTKVDSDFSSKGSNFASFGDDSDVHVSNKFSESSNNALISNDPFSNSASTPSFTSTETSKIKFSSDSFSTDPFGSGGPFANSEDPFANSEDPFSSTATAKSVETTTTDPFSSNKNDPFSIFSSSDPFSSTSKKTDPFFDSKDPFGAFTTTKQLKDDDDWFAFGKNEGS</sequence>
<feature type="coiled-coil region" evidence="5">
    <location>
        <begin position="362"/>
        <end position="543"/>
    </location>
</feature>
<evidence type="ECO:0000256" key="5">
    <source>
        <dbReference type="SAM" id="Coils"/>
    </source>
</evidence>
<comment type="similarity">
    <text evidence="1">Belongs to the aequorin family.</text>
</comment>
<dbReference type="OrthoDB" id="524326at2759"/>
<name>T2M3V9_HYDVU</name>
<feature type="domain" description="EF-hand" evidence="8">
    <location>
        <begin position="37"/>
        <end position="72"/>
    </location>
</feature>
<evidence type="ECO:0000313" key="9">
    <source>
        <dbReference type="EMBL" id="CDG66804.1"/>
    </source>
</evidence>
<dbReference type="PROSITE" id="PS50222">
    <property type="entry name" value="EF_HAND_2"/>
    <property type="match status" value="4"/>
</dbReference>
<evidence type="ECO:0000256" key="1">
    <source>
        <dbReference type="ARBA" id="ARBA00007828"/>
    </source>
</evidence>
<keyword evidence="3" id="KW-0455">Luminescence</keyword>
<dbReference type="Pfam" id="PF12763">
    <property type="entry name" value="EH"/>
    <property type="match status" value="3"/>
</dbReference>
<dbReference type="GO" id="GO:0005509">
    <property type="term" value="F:calcium ion binding"/>
    <property type="evidence" value="ECO:0007669"/>
    <property type="project" value="InterPro"/>
</dbReference>
<gene>
    <name evidence="9" type="primary">EPS15L1</name>
</gene>
<dbReference type="GO" id="GO:0016197">
    <property type="term" value="P:endosomal transport"/>
    <property type="evidence" value="ECO:0007669"/>
    <property type="project" value="TreeGrafter"/>
</dbReference>
<feature type="domain" description="EF-hand" evidence="8">
    <location>
        <begin position="248"/>
        <end position="283"/>
    </location>
</feature>
<dbReference type="GO" id="GO:0006897">
    <property type="term" value="P:endocytosis"/>
    <property type="evidence" value="ECO:0007669"/>
    <property type="project" value="TreeGrafter"/>
</dbReference>
<keyword evidence="5" id="KW-0175">Coiled coil</keyword>
<accession>T2M3V9</accession>
<protein>
    <submittedName>
        <fullName evidence="9">Epidermal growth factor receptor substrate 15-like 1</fullName>
    </submittedName>
</protein>
<keyword evidence="2" id="KW-0106">Calcium</keyword>